<evidence type="ECO:0000313" key="2">
    <source>
        <dbReference type="EMBL" id="KAJ8061902.1"/>
    </source>
</evidence>
<organism evidence="2 3">
    <name type="scientific">Sclerotinia nivalis</name>
    <dbReference type="NCBI Taxonomy" id="352851"/>
    <lineage>
        <taxon>Eukaryota</taxon>
        <taxon>Fungi</taxon>
        <taxon>Dikarya</taxon>
        <taxon>Ascomycota</taxon>
        <taxon>Pezizomycotina</taxon>
        <taxon>Leotiomycetes</taxon>
        <taxon>Helotiales</taxon>
        <taxon>Sclerotiniaceae</taxon>
        <taxon>Sclerotinia</taxon>
    </lineage>
</organism>
<gene>
    <name evidence="2" type="ORF">OCU04_009691</name>
</gene>
<comment type="caution">
    <text evidence="2">The sequence shown here is derived from an EMBL/GenBank/DDBJ whole genome shotgun (WGS) entry which is preliminary data.</text>
</comment>
<accession>A0A9X0AFK5</accession>
<dbReference type="EMBL" id="JAPEIS010000011">
    <property type="protein sequence ID" value="KAJ8061902.1"/>
    <property type="molecule type" value="Genomic_DNA"/>
</dbReference>
<sequence>MHRYARLHTTLTSPYPLHFKPVLTRPSLIRNNFPPPPTSSSLFSISPPLQQANPKSTSVPNFTTTTTLTHSPSKLQKDTRWSQSRKDPEFIDSRIILKGDY</sequence>
<dbReference type="AlphaFoldDB" id="A0A9X0AFK5"/>
<protein>
    <submittedName>
        <fullName evidence="2">Uncharacterized protein</fullName>
    </submittedName>
</protein>
<dbReference type="Proteomes" id="UP001152300">
    <property type="component" value="Unassembled WGS sequence"/>
</dbReference>
<feature type="compositionally biased region" description="Basic and acidic residues" evidence="1">
    <location>
        <begin position="75"/>
        <end position="86"/>
    </location>
</feature>
<evidence type="ECO:0000313" key="3">
    <source>
        <dbReference type="Proteomes" id="UP001152300"/>
    </source>
</evidence>
<feature type="compositionally biased region" description="Low complexity" evidence="1">
    <location>
        <begin position="39"/>
        <end position="48"/>
    </location>
</feature>
<feature type="region of interest" description="Disordered" evidence="1">
    <location>
        <begin position="30"/>
        <end position="86"/>
    </location>
</feature>
<evidence type="ECO:0000256" key="1">
    <source>
        <dbReference type="SAM" id="MobiDB-lite"/>
    </source>
</evidence>
<feature type="compositionally biased region" description="Polar residues" evidence="1">
    <location>
        <begin position="49"/>
        <end position="62"/>
    </location>
</feature>
<reference evidence="2" key="1">
    <citation type="submission" date="2022-11" db="EMBL/GenBank/DDBJ databases">
        <title>Genome Resource of Sclerotinia nivalis Strain SnTB1, a Plant Pathogen Isolated from American Ginseng.</title>
        <authorList>
            <person name="Fan S."/>
        </authorList>
    </citation>
    <scope>NUCLEOTIDE SEQUENCE</scope>
    <source>
        <strain evidence="2">SnTB1</strain>
    </source>
</reference>
<keyword evidence="3" id="KW-1185">Reference proteome</keyword>
<proteinExistence type="predicted"/>
<name>A0A9X0AFK5_9HELO</name>